<dbReference type="EMBL" id="CP080776">
    <property type="protein sequence ID" value="UWP94175.1"/>
    <property type="molecule type" value="Genomic_DNA"/>
</dbReference>
<dbReference type="Gene3D" id="3.40.190.10">
    <property type="entry name" value="Periplasmic binding protein-like II"/>
    <property type="match status" value="2"/>
</dbReference>
<dbReference type="Pfam" id="PF12974">
    <property type="entry name" value="Phosphonate-bd"/>
    <property type="match status" value="1"/>
</dbReference>
<organism evidence="2 3">
    <name type="scientific">Aliiroseovarius crassostreae</name>
    <dbReference type="NCBI Taxonomy" id="154981"/>
    <lineage>
        <taxon>Bacteria</taxon>
        <taxon>Pseudomonadati</taxon>
        <taxon>Pseudomonadota</taxon>
        <taxon>Alphaproteobacteria</taxon>
        <taxon>Rhodobacterales</taxon>
        <taxon>Paracoccaceae</taxon>
        <taxon>Aliiroseovarius</taxon>
    </lineage>
</organism>
<dbReference type="PANTHER" id="PTHR35841:SF1">
    <property type="entry name" value="PHOSPHONATES-BINDING PERIPLASMIC PROTEIN"/>
    <property type="match status" value="1"/>
</dbReference>
<protein>
    <submittedName>
        <fullName evidence="2">PhnD/SsuA/transferrin family substrate-binding protein</fullName>
    </submittedName>
</protein>
<name>A0A9Q9HB95_9RHOB</name>
<dbReference type="RefSeq" id="WP_259805414.1">
    <property type="nucleotide sequence ID" value="NZ_CP080774.1"/>
</dbReference>
<reference evidence="2" key="1">
    <citation type="submission" date="2021-08" db="EMBL/GenBank/DDBJ databases">
        <authorList>
            <person name="Nwanade C."/>
            <person name="Wang M."/>
            <person name="Masoudi A."/>
            <person name="Yu Z."/>
            <person name="Liu J."/>
        </authorList>
    </citation>
    <scope>NUCLEOTIDE SEQUENCE</scope>
    <source>
        <strain evidence="2">S056</strain>
    </source>
</reference>
<accession>A0A9Q9HB95</accession>
<evidence type="ECO:0000313" key="2">
    <source>
        <dbReference type="EMBL" id="UWP94175.1"/>
    </source>
</evidence>
<gene>
    <name evidence="2" type="ORF">K3X48_07845</name>
</gene>
<evidence type="ECO:0000313" key="3">
    <source>
        <dbReference type="Proteomes" id="UP001057991"/>
    </source>
</evidence>
<proteinExistence type="predicted"/>
<keyword evidence="1" id="KW-0472">Membrane</keyword>
<dbReference type="Proteomes" id="UP001057991">
    <property type="component" value="Chromosome"/>
</dbReference>
<sequence length="303" mass="33299">MQEDNCNHLTGRVRTLVNTWALRSADGLAAFALVLLFSLVPGQSRADITLVFGTYAADKPTATVKKYKPFLTFLASRMSERLGEPVDIRMKISKTYEDGIAQLANGDVDFARFGPASYVAVTEMNPEVKIVAMESKKGKKRFKGVIAVHENSEFDSLADLKGHSFAFGDELSTIGRYLAQSHLLNAGVSAANLSGFSFLGRHDLVGEAVGAGKFDAGALKESTYKKLVQKGVPLRVLFDFDNVTKPWLAHPKVPDRVMQAMQDVMLAEKNDERVREISKNGFLAGTDEDYQLVRDAMQHSASF</sequence>
<dbReference type="PANTHER" id="PTHR35841">
    <property type="entry name" value="PHOSPHONATES-BINDING PERIPLASMIC PROTEIN"/>
    <property type="match status" value="1"/>
</dbReference>
<evidence type="ECO:0000256" key="1">
    <source>
        <dbReference type="SAM" id="Phobius"/>
    </source>
</evidence>
<keyword evidence="1" id="KW-0812">Transmembrane</keyword>
<dbReference type="AlphaFoldDB" id="A0A9Q9HB95"/>
<feature type="transmembrane region" description="Helical" evidence="1">
    <location>
        <begin position="20"/>
        <end position="40"/>
    </location>
</feature>
<dbReference type="SUPFAM" id="SSF53850">
    <property type="entry name" value="Periplasmic binding protein-like II"/>
    <property type="match status" value="1"/>
</dbReference>
<keyword evidence="1" id="KW-1133">Transmembrane helix</keyword>